<dbReference type="Pfam" id="PF00929">
    <property type="entry name" value="RNase_T"/>
    <property type="match status" value="1"/>
</dbReference>
<evidence type="ECO:0000313" key="6">
    <source>
        <dbReference type="Proteomes" id="UP001652625"/>
    </source>
</evidence>
<proteinExistence type="inferred from homology"/>
<name>A0ABM4CJL8_HYDVU</name>
<gene>
    <name evidence="7" type="primary">LOC100209050</name>
</gene>
<dbReference type="Gene3D" id="3.30.420.10">
    <property type="entry name" value="Ribonuclease H-like superfamily/Ribonuclease H"/>
    <property type="match status" value="1"/>
</dbReference>
<dbReference type="PANTHER" id="PTHR11046:SF0">
    <property type="entry name" value="OLIGORIBONUCLEASE, MITOCHONDRIAL"/>
    <property type="match status" value="1"/>
</dbReference>
<dbReference type="Proteomes" id="UP001652625">
    <property type="component" value="Chromosome 09"/>
</dbReference>
<dbReference type="NCBIfam" id="NF003765">
    <property type="entry name" value="PRK05359.1"/>
    <property type="match status" value="1"/>
</dbReference>
<protein>
    <submittedName>
        <fullName evidence="7">Oligoribonuclease, mitochondrial isoform X2</fullName>
    </submittedName>
</protein>
<dbReference type="GeneID" id="100209050"/>
<keyword evidence="6" id="KW-1185">Reference proteome</keyword>
<evidence type="ECO:0000256" key="4">
    <source>
        <dbReference type="ARBA" id="ARBA00022839"/>
    </source>
</evidence>
<dbReference type="CDD" id="cd06135">
    <property type="entry name" value="Orn"/>
    <property type="match status" value="1"/>
</dbReference>
<dbReference type="RefSeq" id="XP_065661957.1">
    <property type="nucleotide sequence ID" value="XM_065805885.1"/>
</dbReference>
<keyword evidence="2" id="KW-0540">Nuclease</keyword>
<dbReference type="InterPro" id="IPR012337">
    <property type="entry name" value="RNaseH-like_sf"/>
</dbReference>
<reference evidence="7" key="1">
    <citation type="submission" date="2025-08" db="UniProtKB">
        <authorList>
            <consortium name="RefSeq"/>
        </authorList>
    </citation>
    <scope>IDENTIFICATION</scope>
</reference>
<accession>A0ABM4CJL8</accession>
<evidence type="ECO:0000259" key="5">
    <source>
        <dbReference type="SMART" id="SM00479"/>
    </source>
</evidence>
<evidence type="ECO:0000313" key="7">
    <source>
        <dbReference type="RefSeq" id="XP_065661957.1"/>
    </source>
</evidence>
<dbReference type="InterPro" id="IPR022894">
    <property type="entry name" value="Oligoribonuclease"/>
</dbReference>
<evidence type="ECO:0000256" key="3">
    <source>
        <dbReference type="ARBA" id="ARBA00022801"/>
    </source>
</evidence>
<evidence type="ECO:0000256" key="1">
    <source>
        <dbReference type="ARBA" id="ARBA00009921"/>
    </source>
</evidence>
<feature type="domain" description="Exonuclease" evidence="5">
    <location>
        <begin position="8"/>
        <end position="182"/>
    </location>
</feature>
<dbReference type="SMART" id="SM00479">
    <property type="entry name" value="EXOIII"/>
    <property type="match status" value="1"/>
</dbReference>
<dbReference type="PANTHER" id="PTHR11046">
    <property type="entry name" value="OLIGORIBONUCLEASE, MITOCHONDRIAL"/>
    <property type="match status" value="1"/>
</dbReference>
<sequence>MDFDNNWRLVWVDLEMTGLDVDKDHIIEMAVLITDPDLNIIAEGPDIIINQPESILQKMGDWCKEQHGKSGLTKAVQVSRVTLKECEKEMIGFISKYTNKEKCLLAGNTVHVDKEFLKKYMPDFMSLLHYRIIDVSTVKELCRAWYPLEYANAPKKINSHRALADIRESVDELKYYRKAVFKSS</sequence>
<dbReference type="SUPFAM" id="SSF53098">
    <property type="entry name" value="Ribonuclease H-like"/>
    <property type="match status" value="1"/>
</dbReference>
<keyword evidence="4" id="KW-0269">Exonuclease</keyword>
<dbReference type="InterPro" id="IPR013520">
    <property type="entry name" value="Ribonucl_H"/>
</dbReference>
<keyword evidence="3" id="KW-0378">Hydrolase</keyword>
<dbReference type="InterPro" id="IPR036397">
    <property type="entry name" value="RNaseH_sf"/>
</dbReference>
<organism evidence="6 7">
    <name type="scientific">Hydra vulgaris</name>
    <name type="common">Hydra</name>
    <name type="synonym">Hydra attenuata</name>
    <dbReference type="NCBI Taxonomy" id="6087"/>
    <lineage>
        <taxon>Eukaryota</taxon>
        <taxon>Metazoa</taxon>
        <taxon>Cnidaria</taxon>
        <taxon>Hydrozoa</taxon>
        <taxon>Hydroidolina</taxon>
        <taxon>Anthoathecata</taxon>
        <taxon>Aplanulata</taxon>
        <taxon>Hydridae</taxon>
        <taxon>Hydra</taxon>
    </lineage>
</organism>
<comment type="similarity">
    <text evidence="1">Belongs to the oligoribonuclease family.</text>
</comment>
<evidence type="ECO:0000256" key="2">
    <source>
        <dbReference type="ARBA" id="ARBA00022722"/>
    </source>
</evidence>